<organism evidence="6 7">
    <name type="scientific">Epicoccum nigrum</name>
    <name type="common">Soil fungus</name>
    <name type="synonym">Epicoccum purpurascens</name>
    <dbReference type="NCBI Taxonomy" id="105696"/>
    <lineage>
        <taxon>Eukaryota</taxon>
        <taxon>Fungi</taxon>
        <taxon>Dikarya</taxon>
        <taxon>Ascomycota</taxon>
        <taxon>Pezizomycotina</taxon>
        <taxon>Dothideomycetes</taxon>
        <taxon>Pleosporomycetidae</taxon>
        <taxon>Pleosporales</taxon>
        <taxon>Pleosporineae</taxon>
        <taxon>Didymellaceae</taxon>
        <taxon>Epicoccum</taxon>
    </lineage>
</organism>
<dbReference type="InterPro" id="IPR023352">
    <property type="entry name" value="MAPEG-like_dom_sf"/>
</dbReference>
<keyword evidence="2" id="KW-0812">Transmembrane</keyword>
<dbReference type="SUPFAM" id="SSF161084">
    <property type="entry name" value="MAPEG domain-like"/>
    <property type="match status" value="1"/>
</dbReference>
<reference evidence="6 7" key="1">
    <citation type="journal article" date="2017" name="Genome Announc.">
        <title>Genome sequence of the saprophytic ascomycete Epicoccum nigrum ICMP 19927 strain isolated from New Zealand.</title>
        <authorList>
            <person name="Fokin M."/>
            <person name="Fleetwood D."/>
            <person name="Weir B.S."/>
            <person name="Villas-Boas S.G."/>
        </authorList>
    </citation>
    <scope>NUCLEOTIDE SEQUENCE [LARGE SCALE GENOMIC DNA]</scope>
    <source>
        <strain evidence="6 7">ICMP 19927</strain>
    </source>
</reference>
<dbReference type="GO" id="GO:0016020">
    <property type="term" value="C:membrane"/>
    <property type="evidence" value="ECO:0007669"/>
    <property type="project" value="UniProtKB-SubCell"/>
</dbReference>
<accession>A0A1Y2MCW0</accession>
<evidence type="ECO:0000256" key="2">
    <source>
        <dbReference type="ARBA" id="ARBA00022692"/>
    </source>
</evidence>
<keyword evidence="5" id="KW-0732">Signal</keyword>
<dbReference type="Gene3D" id="1.20.120.550">
    <property type="entry name" value="Membrane associated eicosanoid/glutathione metabolism-like domain"/>
    <property type="match status" value="1"/>
</dbReference>
<protein>
    <recommendedName>
        <fullName evidence="8">MAPEG family protein</fullName>
    </recommendedName>
</protein>
<dbReference type="Proteomes" id="UP000193240">
    <property type="component" value="Unassembled WGS sequence"/>
</dbReference>
<dbReference type="PANTHER" id="PTHR35371">
    <property type="entry name" value="INNER MEMBRANE PROTEIN"/>
    <property type="match status" value="1"/>
</dbReference>
<sequence>MNISYFTIPPALILALLPRFYSGLSGPGAKLFDRNNPRGFNDVLKTAELDDELRGRLLRAEAASANGFEALPFYAAAVTAGNAAGVSATTMNVLSAVWLVSRLAYNYVYIWHQATEILAPGQTPLRFKVWSVGTMVCLSMYVMAGLKAS</sequence>
<evidence type="ECO:0000313" key="6">
    <source>
        <dbReference type="EMBL" id="OSS53327.1"/>
    </source>
</evidence>
<comment type="subcellular location">
    <subcellularLocation>
        <location evidence="1">Membrane</location>
    </subcellularLocation>
</comment>
<evidence type="ECO:0000313" key="7">
    <source>
        <dbReference type="Proteomes" id="UP000193240"/>
    </source>
</evidence>
<dbReference type="InterPro" id="IPR001129">
    <property type="entry name" value="Membr-assoc_MAPEG"/>
</dbReference>
<feature type="signal peptide" evidence="5">
    <location>
        <begin position="1"/>
        <end position="23"/>
    </location>
</feature>
<keyword evidence="3" id="KW-1133">Transmembrane helix</keyword>
<feature type="chain" id="PRO_5013096176" description="MAPEG family protein" evidence="5">
    <location>
        <begin position="24"/>
        <end position="149"/>
    </location>
</feature>
<keyword evidence="4" id="KW-0472">Membrane</keyword>
<evidence type="ECO:0008006" key="8">
    <source>
        <dbReference type="Google" id="ProtNLM"/>
    </source>
</evidence>
<proteinExistence type="predicted"/>
<dbReference type="PANTHER" id="PTHR35371:SF1">
    <property type="entry name" value="BLR7753 PROTEIN"/>
    <property type="match status" value="1"/>
</dbReference>
<dbReference type="Pfam" id="PF01124">
    <property type="entry name" value="MAPEG"/>
    <property type="match status" value="1"/>
</dbReference>
<gene>
    <name evidence="6" type="ORF">B5807_02651</name>
</gene>
<dbReference type="EMBL" id="KZ107839">
    <property type="protein sequence ID" value="OSS53327.1"/>
    <property type="molecule type" value="Genomic_DNA"/>
</dbReference>
<keyword evidence="7" id="KW-1185">Reference proteome</keyword>
<dbReference type="OMA" id="WHQATEI"/>
<evidence type="ECO:0000256" key="1">
    <source>
        <dbReference type="ARBA" id="ARBA00004370"/>
    </source>
</evidence>
<evidence type="ECO:0000256" key="5">
    <source>
        <dbReference type="SAM" id="SignalP"/>
    </source>
</evidence>
<dbReference type="InParanoid" id="A0A1Y2MCW0"/>
<evidence type="ECO:0000256" key="3">
    <source>
        <dbReference type="ARBA" id="ARBA00022989"/>
    </source>
</evidence>
<name>A0A1Y2MCW0_EPING</name>
<evidence type="ECO:0000256" key="4">
    <source>
        <dbReference type="ARBA" id="ARBA00023136"/>
    </source>
</evidence>
<dbReference type="AlphaFoldDB" id="A0A1Y2MCW0"/>